<dbReference type="Pfam" id="PF00903">
    <property type="entry name" value="Glyoxalase"/>
    <property type="match status" value="1"/>
</dbReference>
<dbReference type="InterPro" id="IPR037523">
    <property type="entry name" value="VOC_core"/>
</dbReference>
<dbReference type="KEGG" id="acry:AC20117_18845"/>
<protein>
    <submittedName>
        <fullName evidence="2">Methylmalonyl-CoA/ethylmalonyl-CoA epimerase</fullName>
    </submittedName>
</protein>
<dbReference type="OrthoDB" id="9804944at2"/>
<evidence type="ECO:0000313" key="3">
    <source>
        <dbReference type="Proteomes" id="UP000181917"/>
    </source>
</evidence>
<dbReference type="EMBL" id="FNKH01000002">
    <property type="protein sequence ID" value="SDR13013.1"/>
    <property type="molecule type" value="Genomic_DNA"/>
</dbReference>
<dbReference type="PROSITE" id="PS51819">
    <property type="entry name" value="VOC"/>
    <property type="match status" value="1"/>
</dbReference>
<dbReference type="Proteomes" id="UP000181917">
    <property type="component" value="Unassembled WGS sequence"/>
</dbReference>
<name>A0A1H1GIU1_9MICC</name>
<keyword evidence="3" id="KW-1185">Reference proteome</keyword>
<gene>
    <name evidence="2" type="ORF">SAMN04489742_4107</name>
</gene>
<sequence length="122" mass="13535">MKITQIAQRASDLNRARIFYEDLLRQEAAAVYDPPGLVFFMLDGVRLLLEREAPSALIYLQVPDVRSEIARLKDAGVEVVAEPQLIFHHDDGTLGPAGSDEWMAFVKDSEGNTISLVSHQAV</sequence>
<proteinExistence type="predicted"/>
<dbReference type="Gene3D" id="3.10.180.10">
    <property type="entry name" value="2,3-Dihydroxybiphenyl 1,2-Dioxygenase, domain 1"/>
    <property type="match status" value="1"/>
</dbReference>
<dbReference type="RefSeq" id="WP_074703410.1">
    <property type="nucleotide sequence ID" value="NZ_CP018863.1"/>
</dbReference>
<reference evidence="2 3" key="1">
    <citation type="submission" date="2016-10" db="EMBL/GenBank/DDBJ databases">
        <authorList>
            <person name="de Groot N.N."/>
        </authorList>
    </citation>
    <scope>NUCLEOTIDE SEQUENCE [LARGE SCALE GENOMIC DNA]</scope>
    <source>
        <strain evidence="2 3">DSM 20117</strain>
    </source>
</reference>
<organism evidence="2 3">
    <name type="scientific">Crystallibacter crystallopoietes</name>
    <dbReference type="NCBI Taxonomy" id="37928"/>
    <lineage>
        <taxon>Bacteria</taxon>
        <taxon>Bacillati</taxon>
        <taxon>Actinomycetota</taxon>
        <taxon>Actinomycetes</taxon>
        <taxon>Micrococcales</taxon>
        <taxon>Micrococcaceae</taxon>
        <taxon>Crystallibacter</taxon>
    </lineage>
</organism>
<feature type="domain" description="VOC" evidence="1">
    <location>
        <begin position="2"/>
        <end position="119"/>
    </location>
</feature>
<dbReference type="SUPFAM" id="SSF54593">
    <property type="entry name" value="Glyoxalase/Bleomycin resistance protein/Dihydroxybiphenyl dioxygenase"/>
    <property type="match status" value="1"/>
</dbReference>
<accession>A0A1H1GIU1</accession>
<dbReference type="InterPro" id="IPR029068">
    <property type="entry name" value="Glyas_Bleomycin-R_OHBP_Dase"/>
</dbReference>
<dbReference type="AlphaFoldDB" id="A0A1H1GIU1"/>
<evidence type="ECO:0000313" key="2">
    <source>
        <dbReference type="EMBL" id="SDR13013.1"/>
    </source>
</evidence>
<evidence type="ECO:0000259" key="1">
    <source>
        <dbReference type="PROSITE" id="PS51819"/>
    </source>
</evidence>
<dbReference type="STRING" id="37928.SAMN04489742_4107"/>
<dbReference type="InterPro" id="IPR004360">
    <property type="entry name" value="Glyas_Fos-R_dOase_dom"/>
</dbReference>